<feature type="compositionally biased region" description="Low complexity" evidence="7">
    <location>
        <begin position="161"/>
        <end position="176"/>
    </location>
</feature>
<dbReference type="InterPro" id="IPR004843">
    <property type="entry name" value="Calcineurin-like_PHP"/>
</dbReference>
<keyword evidence="2 6" id="KW-0378">Hydrolase</keyword>
<dbReference type="PRINTS" id="PR00114">
    <property type="entry name" value="STPHPHTASE"/>
</dbReference>
<feature type="compositionally biased region" description="Polar residues" evidence="7">
    <location>
        <begin position="197"/>
        <end position="208"/>
    </location>
</feature>
<accession>A0AAE0NZ96</accession>
<evidence type="ECO:0000313" key="9">
    <source>
        <dbReference type="EMBL" id="KAK3390434.1"/>
    </source>
</evidence>
<comment type="similarity">
    <text evidence="6">Belongs to the PPP phosphatase family.</text>
</comment>
<gene>
    <name evidence="9" type="ORF">B0H63DRAFT_114721</name>
</gene>
<evidence type="ECO:0000259" key="8">
    <source>
        <dbReference type="PROSITE" id="PS00125"/>
    </source>
</evidence>
<dbReference type="EC" id="3.1.3.16" evidence="6"/>
<feature type="domain" description="Serine/threonine specific protein phosphatases" evidence="8">
    <location>
        <begin position="108"/>
        <end position="113"/>
    </location>
</feature>
<keyword evidence="3" id="KW-0464">Manganese</keyword>
<evidence type="ECO:0000256" key="6">
    <source>
        <dbReference type="RuleBase" id="RU004273"/>
    </source>
</evidence>
<feature type="compositionally biased region" description="Gly residues" evidence="7">
    <location>
        <begin position="235"/>
        <end position="262"/>
    </location>
</feature>
<dbReference type="AlphaFoldDB" id="A0AAE0NZ96"/>
<dbReference type="InterPro" id="IPR006186">
    <property type="entry name" value="Ser/Thr-sp_prot-phosphatase"/>
</dbReference>
<comment type="caution">
    <text evidence="9">The sequence shown here is derived from an EMBL/GenBank/DDBJ whole genome shotgun (WGS) entry which is preliminary data.</text>
</comment>
<dbReference type="GO" id="GO:0046872">
    <property type="term" value="F:metal ion binding"/>
    <property type="evidence" value="ECO:0007669"/>
    <property type="project" value="UniProtKB-KW"/>
</dbReference>
<sequence length="465" mass="49528">MSDLDKAIAQLRACRPIPEAQVRELCHKARELLIEEGNVVTVTAPVTICGDIHGQFHDLMELFRVGGDVPDTNYLFMGDFVDRGFYSLESFLLLLCLKVRYPDRMTLIRGNHESRQITTVYGFYDECLRKYGSANVWRYCCDVFDYLALGAIVLGASNNLSPSSVGEPSSSESQSASEEEIEIEVCNADGAIMSQFPRQVRSSNSINTRPPRGGSSPNGASEAAMAAANTNGIGSESGSGGGVGAPGNTGPPGSGASGSSGGSVGNPAGAVLCVHGGLSPLIDMVDKIRLLDRKQEVPHEGAMCDLLWSDPDEIDGWGLSPRGAGFLFGADIVKVFNHRNDLSLIARAHQLVMEGFKEMFDASIVTVWSAPNYCYRCGNVAALLELSEDDGGLGIFSRSNGDVNRSDGGMPGGNLIGGGQGRGVVMESDLAEPKSGPARRYRVFQAAPQDSRGMPAKKPVADYFL</sequence>
<organism evidence="9 10">
    <name type="scientific">Podospora didyma</name>
    <dbReference type="NCBI Taxonomy" id="330526"/>
    <lineage>
        <taxon>Eukaryota</taxon>
        <taxon>Fungi</taxon>
        <taxon>Dikarya</taxon>
        <taxon>Ascomycota</taxon>
        <taxon>Pezizomycotina</taxon>
        <taxon>Sordariomycetes</taxon>
        <taxon>Sordariomycetidae</taxon>
        <taxon>Sordariales</taxon>
        <taxon>Podosporaceae</taxon>
        <taxon>Podospora</taxon>
    </lineage>
</organism>
<dbReference type="Pfam" id="PF00149">
    <property type="entry name" value="Metallophos"/>
    <property type="match status" value="2"/>
</dbReference>
<dbReference type="Gene3D" id="3.60.21.10">
    <property type="match status" value="1"/>
</dbReference>
<dbReference type="InterPro" id="IPR029052">
    <property type="entry name" value="Metallo-depent_PP-like"/>
</dbReference>
<evidence type="ECO:0000256" key="1">
    <source>
        <dbReference type="ARBA" id="ARBA00022723"/>
    </source>
</evidence>
<feature type="active site" description="Proton donor/acceptor" evidence="5">
    <location>
        <position position="112"/>
    </location>
</feature>
<dbReference type="SMART" id="SM00156">
    <property type="entry name" value="PP2Ac"/>
    <property type="match status" value="1"/>
</dbReference>
<evidence type="ECO:0000256" key="7">
    <source>
        <dbReference type="SAM" id="MobiDB-lite"/>
    </source>
</evidence>
<keyword evidence="1" id="KW-0479">Metal-binding</keyword>
<dbReference type="Proteomes" id="UP001285441">
    <property type="component" value="Unassembled WGS sequence"/>
</dbReference>
<reference evidence="9" key="1">
    <citation type="journal article" date="2023" name="Mol. Phylogenet. Evol.">
        <title>Genome-scale phylogeny and comparative genomics of the fungal order Sordariales.</title>
        <authorList>
            <person name="Hensen N."/>
            <person name="Bonometti L."/>
            <person name="Westerberg I."/>
            <person name="Brannstrom I.O."/>
            <person name="Guillou S."/>
            <person name="Cros-Aarteil S."/>
            <person name="Calhoun S."/>
            <person name="Haridas S."/>
            <person name="Kuo A."/>
            <person name="Mondo S."/>
            <person name="Pangilinan J."/>
            <person name="Riley R."/>
            <person name="LaButti K."/>
            <person name="Andreopoulos B."/>
            <person name="Lipzen A."/>
            <person name="Chen C."/>
            <person name="Yan M."/>
            <person name="Daum C."/>
            <person name="Ng V."/>
            <person name="Clum A."/>
            <person name="Steindorff A."/>
            <person name="Ohm R.A."/>
            <person name="Martin F."/>
            <person name="Silar P."/>
            <person name="Natvig D.O."/>
            <person name="Lalanne C."/>
            <person name="Gautier V."/>
            <person name="Ament-Velasquez S.L."/>
            <person name="Kruys A."/>
            <person name="Hutchinson M.I."/>
            <person name="Powell A.J."/>
            <person name="Barry K."/>
            <person name="Miller A.N."/>
            <person name="Grigoriev I.V."/>
            <person name="Debuchy R."/>
            <person name="Gladieux P."/>
            <person name="Hiltunen Thoren M."/>
            <person name="Johannesson H."/>
        </authorList>
    </citation>
    <scope>NUCLEOTIDE SEQUENCE</scope>
    <source>
        <strain evidence="9">CBS 232.78</strain>
    </source>
</reference>
<evidence type="ECO:0000256" key="3">
    <source>
        <dbReference type="ARBA" id="ARBA00023211"/>
    </source>
</evidence>
<comment type="catalytic activity">
    <reaction evidence="4 6">
        <text>O-phospho-L-threonyl-[protein] + H2O = L-threonyl-[protein] + phosphate</text>
        <dbReference type="Rhea" id="RHEA:47004"/>
        <dbReference type="Rhea" id="RHEA-COMP:11060"/>
        <dbReference type="Rhea" id="RHEA-COMP:11605"/>
        <dbReference type="ChEBI" id="CHEBI:15377"/>
        <dbReference type="ChEBI" id="CHEBI:30013"/>
        <dbReference type="ChEBI" id="CHEBI:43474"/>
        <dbReference type="ChEBI" id="CHEBI:61977"/>
        <dbReference type="EC" id="3.1.3.16"/>
    </reaction>
</comment>
<dbReference type="PROSITE" id="PS00125">
    <property type="entry name" value="SER_THR_PHOSPHATASE"/>
    <property type="match status" value="1"/>
</dbReference>
<feature type="compositionally biased region" description="Low complexity" evidence="7">
    <location>
        <begin position="220"/>
        <end position="234"/>
    </location>
</feature>
<dbReference type="PIRSF" id="PIRSF033096">
    <property type="entry name" value="PPPtase_5"/>
    <property type="match status" value="1"/>
</dbReference>
<name>A0AAE0NZ96_9PEZI</name>
<feature type="region of interest" description="Disordered" evidence="7">
    <location>
        <begin position="161"/>
        <end position="180"/>
    </location>
</feature>
<protein>
    <recommendedName>
        <fullName evidence="6">Serine/threonine-protein phosphatase</fullName>
        <ecNumber evidence="6">3.1.3.16</ecNumber>
    </recommendedName>
</protein>
<evidence type="ECO:0000256" key="2">
    <source>
        <dbReference type="ARBA" id="ARBA00022801"/>
    </source>
</evidence>
<proteinExistence type="inferred from homology"/>
<evidence type="ECO:0000313" key="10">
    <source>
        <dbReference type="Proteomes" id="UP001285441"/>
    </source>
</evidence>
<dbReference type="SUPFAM" id="SSF56300">
    <property type="entry name" value="Metallo-dependent phosphatases"/>
    <property type="match status" value="1"/>
</dbReference>
<dbReference type="GO" id="GO:0004722">
    <property type="term" value="F:protein serine/threonine phosphatase activity"/>
    <property type="evidence" value="ECO:0007669"/>
    <property type="project" value="UniProtKB-EC"/>
</dbReference>
<dbReference type="PANTHER" id="PTHR45619">
    <property type="entry name" value="SERINE/THREONINE-PROTEIN PHOSPHATASE PP2A-RELATED"/>
    <property type="match status" value="1"/>
</dbReference>
<reference evidence="9" key="2">
    <citation type="submission" date="2023-06" db="EMBL/GenBank/DDBJ databases">
        <authorList>
            <consortium name="Lawrence Berkeley National Laboratory"/>
            <person name="Haridas S."/>
            <person name="Hensen N."/>
            <person name="Bonometti L."/>
            <person name="Westerberg I."/>
            <person name="Brannstrom I.O."/>
            <person name="Guillou S."/>
            <person name="Cros-Aarteil S."/>
            <person name="Calhoun S."/>
            <person name="Kuo A."/>
            <person name="Mondo S."/>
            <person name="Pangilinan J."/>
            <person name="Riley R."/>
            <person name="LaButti K."/>
            <person name="Andreopoulos B."/>
            <person name="Lipzen A."/>
            <person name="Chen C."/>
            <person name="Yanf M."/>
            <person name="Daum C."/>
            <person name="Ng V."/>
            <person name="Clum A."/>
            <person name="Steindorff A."/>
            <person name="Ohm R."/>
            <person name="Martin F."/>
            <person name="Silar P."/>
            <person name="Natvig D."/>
            <person name="Lalanne C."/>
            <person name="Gautier V."/>
            <person name="Ament-velasquez S.L."/>
            <person name="Kruys A."/>
            <person name="Hutchinson M.I."/>
            <person name="Powell A.J."/>
            <person name="Barry K."/>
            <person name="Miller A.N."/>
            <person name="Grigoriev I.V."/>
            <person name="Debuchy R."/>
            <person name="Gladieux P."/>
            <person name="Thoren M.H."/>
            <person name="Johannesson H."/>
        </authorList>
    </citation>
    <scope>NUCLEOTIDE SEQUENCE</scope>
    <source>
        <strain evidence="9">CBS 232.78</strain>
    </source>
</reference>
<evidence type="ECO:0000256" key="4">
    <source>
        <dbReference type="ARBA" id="ARBA00048336"/>
    </source>
</evidence>
<feature type="region of interest" description="Disordered" evidence="7">
    <location>
        <begin position="197"/>
        <end position="262"/>
    </location>
</feature>
<dbReference type="EMBL" id="JAULSW010000002">
    <property type="protein sequence ID" value="KAK3390434.1"/>
    <property type="molecule type" value="Genomic_DNA"/>
</dbReference>
<dbReference type="InterPro" id="IPR047129">
    <property type="entry name" value="PPA2-like"/>
</dbReference>
<evidence type="ECO:0000256" key="5">
    <source>
        <dbReference type="PIRSR" id="PIRSR033096-1"/>
    </source>
</evidence>
<dbReference type="CDD" id="cd07415">
    <property type="entry name" value="MPP_PP2A_PP4_PP6"/>
    <property type="match status" value="1"/>
</dbReference>
<keyword evidence="10" id="KW-1185">Reference proteome</keyword>